<reference evidence="3 4" key="1">
    <citation type="submission" date="2021-01" db="EMBL/GenBank/DDBJ databases">
        <title>011410 draft genome.</title>
        <authorList>
            <person name="Lang L."/>
        </authorList>
    </citation>
    <scope>NUCLEOTIDE SEQUENCE [LARGE SCALE GENOMIC DNA]</scope>
    <source>
        <strain evidence="3 4">KCTC 42845</strain>
    </source>
</reference>
<dbReference type="InterPro" id="IPR003346">
    <property type="entry name" value="Transposase_20"/>
</dbReference>
<keyword evidence="4" id="KW-1185">Reference proteome</keyword>
<evidence type="ECO:0000313" key="3">
    <source>
        <dbReference type="EMBL" id="MBL3675396.1"/>
    </source>
</evidence>
<evidence type="ECO:0000259" key="2">
    <source>
        <dbReference type="Pfam" id="PF02371"/>
    </source>
</evidence>
<dbReference type="EMBL" id="JAESHT010000023">
    <property type="protein sequence ID" value="MBL3675396.1"/>
    <property type="molecule type" value="Genomic_DNA"/>
</dbReference>
<protein>
    <submittedName>
        <fullName evidence="3">Transposase</fullName>
    </submittedName>
</protein>
<proteinExistence type="predicted"/>
<accession>A0ABS1S9I9</accession>
<feature type="region of interest" description="Disordered" evidence="1">
    <location>
        <begin position="59"/>
        <end position="80"/>
    </location>
</feature>
<feature type="domain" description="Transposase IS116/IS110/IS902 C-terminal" evidence="2">
    <location>
        <begin position="1"/>
        <end position="64"/>
    </location>
</feature>
<organism evidence="3 4">
    <name type="scientific">Paracoccus aerius</name>
    <dbReference type="NCBI Taxonomy" id="1915382"/>
    <lineage>
        <taxon>Bacteria</taxon>
        <taxon>Pseudomonadati</taxon>
        <taxon>Pseudomonadota</taxon>
        <taxon>Alphaproteobacteria</taxon>
        <taxon>Rhodobacterales</taxon>
        <taxon>Paracoccaceae</taxon>
        <taxon>Paracoccus</taxon>
    </lineage>
</organism>
<comment type="caution">
    <text evidence="3">The sequence shown here is derived from an EMBL/GenBank/DDBJ whole genome shotgun (WGS) entry which is preliminary data.</text>
</comment>
<feature type="compositionally biased region" description="Basic residues" evidence="1">
    <location>
        <begin position="65"/>
        <end position="80"/>
    </location>
</feature>
<dbReference type="Proteomes" id="UP000644749">
    <property type="component" value="Unassembled WGS sequence"/>
</dbReference>
<name>A0ABS1S9I9_9RHOB</name>
<evidence type="ECO:0000256" key="1">
    <source>
        <dbReference type="SAM" id="MobiDB-lite"/>
    </source>
</evidence>
<gene>
    <name evidence="3" type="ORF">JL111_18130</name>
</gene>
<evidence type="ECO:0000313" key="4">
    <source>
        <dbReference type="Proteomes" id="UP000644749"/>
    </source>
</evidence>
<dbReference type="Pfam" id="PF02371">
    <property type="entry name" value="Transposase_20"/>
    <property type="match status" value="1"/>
</dbReference>
<sequence length="80" mass="8712">MLSEMPELSRMTAYQAASMAGVSPVRRDSDAICSCRMVAGGQQALQHALFQAALSAASHSPSLKRWPRVSRKRASRTRHG</sequence>